<feature type="transmembrane region" description="Helical" evidence="6">
    <location>
        <begin position="265"/>
        <end position="291"/>
    </location>
</feature>
<dbReference type="GO" id="GO:0005886">
    <property type="term" value="C:plasma membrane"/>
    <property type="evidence" value="ECO:0007669"/>
    <property type="project" value="TreeGrafter"/>
</dbReference>
<dbReference type="GO" id="GO:0051301">
    <property type="term" value="P:cell division"/>
    <property type="evidence" value="ECO:0007669"/>
    <property type="project" value="InterPro"/>
</dbReference>
<feature type="transmembrane region" description="Helical" evidence="6">
    <location>
        <begin position="175"/>
        <end position="195"/>
    </location>
</feature>
<feature type="transmembrane region" description="Helical" evidence="6">
    <location>
        <begin position="340"/>
        <end position="363"/>
    </location>
</feature>
<dbReference type="Pfam" id="PF01098">
    <property type="entry name" value="FTSW_RODA_SPOVE"/>
    <property type="match status" value="1"/>
</dbReference>
<evidence type="ECO:0000256" key="6">
    <source>
        <dbReference type="SAM" id="Phobius"/>
    </source>
</evidence>
<keyword evidence="5 6" id="KW-0472">Membrane</keyword>
<proteinExistence type="predicted"/>
<dbReference type="EMBL" id="JAJEQF010000002">
    <property type="protein sequence ID" value="MCC2166473.1"/>
    <property type="molecule type" value="Genomic_DNA"/>
</dbReference>
<evidence type="ECO:0000256" key="2">
    <source>
        <dbReference type="ARBA" id="ARBA00022692"/>
    </source>
</evidence>
<reference evidence="7 8" key="1">
    <citation type="submission" date="2021-10" db="EMBL/GenBank/DDBJ databases">
        <title>Anaerobic single-cell dispensing facilitates the cultivation of human gut bacteria.</title>
        <authorList>
            <person name="Afrizal A."/>
        </authorList>
    </citation>
    <scope>NUCLEOTIDE SEQUENCE [LARGE SCALE GENOMIC DNA]</scope>
    <source>
        <strain evidence="7 8">CLA-AA-H244</strain>
    </source>
</reference>
<comment type="subcellular location">
    <subcellularLocation>
        <location evidence="1">Membrane</location>
        <topology evidence="1">Multi-pass membrane protein</topology>
    </subcellularLocation>
</comment>
<evidence type="ECO:0000256" key="4">
    <source>
        <dbReference type="ARBA" id="ARBA00022989"/>
    </source>
</evidence>
<keyword evidence="2 6" id="KW-0812">Transmembrane</keyword>
<feature type="transmembrane region" description="Helical" evidence="6">
    <location>
        <begin position="152"/>
        <end position="168"/>
    </location>
</feature>
<evidence type="ECO:0000313" key="8">
    <source>
        <dbReference type="Proteomes" id="UP001199355"/>
    </source>
</evidence>
<dbReference type="AlphaFoldDB" id="A0AAE3DMN9"/>
<dbReference type="GO" id="GO:0032153">
    <property type="term" value="C:cell division site"/>
    <property type="evidence" value="ECO:0007669"/>
    <property type="project" value="TreeGrafter"/>
</dbReference>
<comment type="caution">
    <text evidence="7">The sequence shown here is derived from an EMBL/GenBank/DDBJ whole genome shotgun (WGS) entry which is preliminary data.</text>
</comment>
<dbReference type="PANTHER" id="PTHR30474">
    <property type="entry name" value="CELL CYCLE PROTEIN"/>
    <property type="match status" value="1"/>
</dbReference>
<evidence type="ECO:0000256" key="5">
    <source>
        <dbReference type="ARBA" id="ARBA00023136"/>
    </source>
</evidence>
<dbReference type="GO" id="GO:0015648">
    <property type="term" value="F:lipid-linked peptidoglycan transporter activity"/>
    <property type="evidence" value="ECO:0007669"/>
    <property type="project" value="TreeGrafter"/>
</dbReference>
<evidence type="ECO:0000256" key="1">
    <source>
        <dbReference type="ARBA" id="ARBA00004141"/>
    </source>
</evidence>
<name>A0AAE3DMN9_9FIRM</name>
<accession>A0AAE3DMN9</accession>
<evidence type="ECO:0000256" key="3">
    <source>
        <dbReference type="ARBA" id="ARBA00022960"/>
    </source>
</evidence>
<dbReference type="Proteomes" id="UP001199355">
    <property type="component" value="Unassembled WGS sequence"/>
</dbReference>
<evidence type="ECO:0000313" key="7">
    <source>
        <dbReference type="EMBL" id="MCC2166473.1"/>
    </source>
</evidence>
<dbReference type="PANTHER" id="PTHR30474:SF1">
    <property type="entry name" value="PEPTIDOGLYCAN GLYCOSYLTRANSFERASE MRDB"/>
    <property type="match status" value="1"/>
</dbReference>
<dbReference type="RefSeq" id="WP_308727590.1">
    <property type="nucleotide sequence ID" value="NZ_JAJEQF010000002.1"/>
</dbReference>
<feature type="transmembrane region" description="Helical" evidence="6">
    <location>
        <begin position="128"/>
        <end position="146"/>
    </location>
</feature>
<dbReference type="GO" id="GO:0008360">
    <property type="term" value="P:regulation of cell shape"/>
    <property type="evidence" value="ECO:0007669"/>
    <property type="project" value="UniProtKB-KW"/>
</dbReference>
<feature type="transmembrane region" description="Helical" evidence="6">
    <location>
        <begin position="96"/>
        <end position="116"/>
    </location>
</feature>
<protein>
    <submittedName>
        <fullName evidence="7">Rod shape-determining protein RodA</fullName>
    </submittedName>
</protein>
<feature type="transmembrane region" description="Helical" evidence="6">
    <location>
        <begin position="66"/>
        <end position="84"/>
    </location>
</feature>
<keyword evidence="4 6" id="KW-1133">Transmembrane helix</keyword>
<feature type="transmembrane region" description="Helical" evidence="6">
    <location>
        <begin position="303"/>
        <end position="328"/>
    </location>
</feature>
<feature type="transmembrane region" description="Helical" evidence="6">
    <location>
        <begin position="12"/>
        <end position="29"/>
    </location>
</feature>
<dbReference type="InterPro" id="IPR001182">
    <property type="entry name" value="FtsW/RodA"/>
</dbReference>
<keyword evidence="3" id="KW-0133">Cell shape</keyword>
<organism evidence="7 8">
    <name type="scientific">Gallintestinimicrobium propionicum</name>
    <dbReference type="NCBI Taxonomy" id="2981770"/>
    <lineage>
        <taxon>Bacteria</taxon>
        <taxon>Bacillati</taxon>
        <taxon>Bacillota</taxon>
        <taxon>Clostridia</taxon>
        <taxon>Lachnospirales</taxon>
        <taxon>Lachnospiraceae</taxon>
        <taxon>Gallintestinimicrobium</taxon>
    </lineage>
</organism>
<feature type="transmembrane region" description="Helical" evidence="6">
    <location>
        <begin position="41"/>
        <end position="59"/>
    </location>
</feature>
<gene>
    <name evidence="7" type="ORF">LKD45_01955</name>
</gene>
<keyword evidence="8" id="KW-1185">Reference proteome</keyword>
<sequence>MFRRYKLKNFDFLLVLLVIALNVIGILAIGSAKQSVQSKQILGMAVGLIAMLVIAFLDYSRLLKLAWIGYLFVIVTLVLVHFFGRSANGAARWLDLGFFDLQPSETAKILLILFYAQFIMKYRERFNTMRVLLLAVLFIIPPLILIYKQPNLSTTILVSVLFCVLMFVGGLSWKIIGGVLAVAVPSVLIFLSIVMQEGQTLIKDYQRDRIMAFFDPATYADTEAYQQLNSVIAIGSGQLWGKGLNNTDIASVKNGNFLPESQTDFIFAVIGEELGFIGSAAVILLLILIAMRCVSIARVAKDTAGMVIAAGMGSLIGIQGFMNIAVATMMMPNTGLPLPFVSYGLSSLVSMYIGIGFVLNVGLQRKNLYNL</sequence>